<dbReference type="PANTHER" id="PTHR45934">
    <property type="entry name" value="FAD/NAD(P)-BINDING OXIDOREDUCTASE FAMILY PROTEIN"/>
    <property type="match status" value="1"/>
</dbReference>
<evidence type="ECO:0000313" key="6">
    <source>
        <dbReference type="EMBL" id="SPD18075.1"/>
    </source>
</evidence>
<protein>
    <recommendedName>
        <fullName evidence="5">FAD-binding domain-containing protein</fullName>
    </recommendedName>
</protein>
<dbReference type="AlphaFoldDB" id="A0A2N9I161"/>
<comment type="similarity">
    <text evidence="3">Belongs to the 3-hydroxybenzoate 6-hydroxylase family.</text>
</comment>
<gene>
    <name evidence="6" type="ORF">FSB_LOCUS45957</name>
</gene>
<feature type="domain" description="FAD-binding" evidence="5">
    <location>
        <begin position="5"/>
        <end position="330"/>
    </location>
</feature>
<accession>A0A2N9I161</accession>
<keyword evidence="2" id="KW-0503">Monooxygenase</keyword>
<dbReference type="PANTHER" id="PTHR45934:SF1">
    <property type="entry name" value="OS04G0423100 PROTEIN"/>
    <property type="match status" value="1"/>
</dbReference>
<keyword evidence="4" id="KW-0812">Transmembrane</keyword>
<evidence type="ECO:0000259" key="5">
    <source>
        <dbReference type="Pfam" id="PF01494"/>
    </source>
</evidence>
<keyword evidence="4" id="KW-1133">Transmembrane helix</keyword>
<dbReference type="InterPro" id="IPR036188">
    <property type="entry name" value="FAD/NAD-bd_sf"/>
</dbReference>
<dbReference type="EMBL" id="OIVN01004557">
    <property type="protein sequence ID" value="SPD18075.1"/>
    <property type="molecule type" value="Genomic_DNA"/>
</dbReference>
<evidence type="ECO:0000256" key="2">
    <source>
        <dbReference type="ARBA" id="ARBA00023033"/>
    </source>
</evidence>
<dbReference type="InterPro" id="IPR044560">
    <property type="entry name" value="MOase"/>
</dbReference>
<evidence type="ECO:0000256" key="1">
    <source>
        <dbReference type="ARBA" id="ARBA00023002"/>
    </source>
</evidence>
<dbReference type="GO" id="GO:0004497">
    <property type="term" value="F:monooxygenase activity"/>
    <property type="evidence" value="ECO:0007669"/>
    <property type="project" value="UniProtKB-KW"/>
</dbReference>
<evidence type="ECO:0000256" key="4">
    <source>
        <dbReference type="SAM" id="Phobius"/>
    </source>
</evidence>
<keyword evidence="1" id="KW-0560">Oxidoreductase</keyword>
<organism evidence="6">
    <name type="scientific">Fagus sylvatica</name>
    <name type="common">Beechnut</name>
    <dbReference type="NCBI Taxonomy" id="28930"/>
    <lineage>
        <taxon>Eukaryota</taxon>
        <taxon>Viridiplantae</taxon>
        <taxon>Streptophyta</taxon>
        <taxon>Embryophyta</taxon>
        <taxon>Tracheophyta</taxon>
        <taxon>Spermatophyta</taxon>
        <taxon>Magnoliopsida</taxon>
        <taxon>eudicotyledons</taxon>
        <taxon>Gunneridae</taxon>
        <taxon>Pentapetalae</taxon>
        <taxon>rosids</taxon>
        <taxon>fabids</taxon>
        <taxon>Fagales</taxon>
        <taxon>Fagaceae</taxon>
        <taxon>Fagus</taxon>
    </lineage>
</organism>
<feature type="transmembrane region" description="Helical" evidence="4">
    <location>
        <begin position="369"/>
        <end position="390"/>
    </location>
</feature>
<reference evidence="6" key="1">
    <citation type="submission" date="2018-02" db="EMBL/GenBank/DDBJ databases">
        <authorList>
            <person name="Cohen D.B."/>
            <person name="Kent A.D."/>
        </authorList>
    </citation>
    <scope>NUCLEOTIDE SEQUENCE</scope>
</reference>
<evidence type="ECO:0000256" key="3">
    <source>
        <dbReference type="ARBA" id="ARBA00024018"/>
    </source>
</evidence>
<name>A0A2N9I161_FAGSY</name>
<sequence>MEEEDVVIVGAGIAGLATAVALKRVGIRALVIEKSGGLRAAGATLSLYPNGWLALDALGVAHKFINLYAPCRRTYITNVDTGTTQEVSFTRADRSGAVLREVHRKTLLEALAEELPIDTIRFSFKLTSIRTQGQEGSSIALIDMEDGTTIRAKALIGCDGVNSVVAARCLGLTAPINSGRWAVRGLARFPQGHGYHDFQQFVTDGKRAGFVPLNDKELYWFLTGRVTWTGNMARDPKLIQKEVIENFAKDLPQSYTRIVLHSDLSTLTWAPLMYRYPWDIIFGNICKGNITVAGDAMHPMTPDLGQNECAALEDAVVLGQQIGELIASKASLGPTEFIFHHRVSVALKRQALMDVNSAAPSSQKTREEILAWIKLGTAFVILGIILISLFQALRRCRSNNGDAPPGPPPAPPEMELQGANIDVRPLKLELHCLIILNGGKLFLLCVCVNDFVLVHGFYLSVRRLC</sequence>
<dbReference type="PRINTS" id="PR00420">
    <property type="entry name" value="RNGMNOXGNASE"/>
</dbReference>
<dbReference type="SUPFAM" id="SSF51905">
    <property type="entry name" value="FAD/NAD(P)-binding domain"/>
    <property type="match status" value="1"/>
</dbReference>
<dbReference type="Pfam" id="PF01494">
    <property type="entry name" value="FAD_binding_3"/>
    <property type="match status" value="1"/>
</dbReference>
<proteinExistence type="inferred from homology"/>
<dbReference type="InterPro" id="IPR002938">
    <property type="entry name" value="FAD-bd"/>
</dbReference>
<keyword evidence="4" id="KW-0472">Membrane</keyword>
<dbReference type="GO" id="GO:0071949">
    <property type="term" value="F:FAD binding"/>
    <property type="evidence" value="ECO:0007669"/>
    <property type="project" value="InterPro"/>
</dbReference>
<dbReference type="Gene3D" id="3.50.50.60">
    <property type="entry name" value="FAD/NAD(P)-binding domain"/>
    <property type="match status" value="1"/>
</dbReference>